<proteinExistence type="predicted"/>
<gene>
    <name evidence="1" type="ORF">LDX50_00865</name>
</gene>
<comment type="caution">
    <text evidence="1">The sequence shown here is derived from an EMBL/GenBank/DDBJ whole genome shotgun (WGS) entry which is preliminary data.</text>
</comment>
<reference evidence="1" key="1">
    <citation type="submission" date="2021-09" db="EMBL/GenBank/DDBJ databases">
        <title>Fulvivirga sp. isolated from coastal sediment.</title>
        <authorList>
            <person name="Yu H."/>
        </authorList>
    </citation>
    <scope>NUCLEOTIDE SEQUENCE</scope>
    <source>
        <strain evidence="1">1062</strain>
    </source>
</reference>
<dbReference type="EMBL" id="JAIXNE010000001">
    <property type="protein sequence ID" value="MCA6073397.1"/>
    <property type="molecule type" value="Genomic_DNA"/>
</dbReference>
<evidence type="ECO:0000313" key="2">
    <source>
        <dbReference type="Proteomes" id="UP001139409"/>
    </source>
</evidence>
<evidence type="ECO:0000313" key="1">
    <source>
        <dbReference type="EMBL" id="MCA6073397.1"/>
    </source>
</evidence>
<dbReference type="Proteomes" id="UP001139409">
    <property type="component" value="Unassembled WGS sequence"/>
</dbReference>
<dbReference type="AlphaFoldDB" id="A0A9X1KWN1"/>
<protein>
    <submittedName>
        <fullName evidence="1">Uncharacterized protein</fullName>
    </submittedName>
</protein>
<keyword evidence="2" id="KW-1185">Reference proteome</keyword>
<accession>A0A9X1KWN1</accession>
<name>A0A9X1KWN1_9BACT</name>
<organism evidence="1 2">
    <name type="scientific">Fulvivirga sedimenti</name>
    <dbReference type="NCBI Taxonomy" id="2879465"/>
    <lineage>
        <taxon>Bacteria</taxon>
        <taxon>Pseudomonadati</taxon>
        <taxon>Bacteroidota</taxon>
        <taxon>Cytophagia</taxon>
        <taxon>Cytophagales</taxon>
        <taxon>Fulvivirgaceae</taxon>
        <taxon>Fulvivirga</taxon>
    </lineage>
</organism>
<sequence length="88" mass="10665">MNQATTRRHMHADSDVLMQKLEFIMESPTERNRYKRLKSYKDKLNFLKNHFIMSDMAIRLLERQYLLSPDSQEELMNKVDQIISRMES</sequence>
<dbReference type="RefSeq" id="WP_225696515.1">
    <property type="nucleotide sequence ID" value="NZ_JAIXNE010000001.1"/>
</dbReference>